<dbReference type="PANTHER" id="PTHR30563:SF0">
    <property type="entry name" value="DNA RECOMBINATION PROTEIN RMUC"/>
    <property type="match status" value="1"/>
</dbReference>
<keyword evidence="3" id="KW-0175">Coiled coil</keyword>
<evidence type="ECO:0000256" key="4">
    <source>
        <dbReference type="ARBA" id="ARBA00023172"/>
    </source>
</evidence>
<proteinExistence type="inferred from homology"/>
<dbReference type="InterPro" id="IPR003798">
    <property type="entry name" value="DNA_recombination_RmuC"/>
</dbReference>
<evidence type="ECO:0000313" key="6">
    <source>
        <dbReference type="Proteomes" id="UP000808337"/>
    </source>
</evidence>
<gene>
    <name evidence="5" type="primary">rmuC</name>
    <name evidence="5" type="ORF">IPP15_19820</name>
</gene>
<dbReference type="AlphaFoldDB" id="A0A9D7XQX8"/>
<organism evidence="5 6">
    <name type="scientific">Candidatus Opimibacter skivensis</name>
    <dbReference type="NCBI Taxonomy" id="2982028"/>
    <lineage>
        <taxon>Bacteria</taxon>
        <taxon>Pseudomonadati</taxon>
        <taxon>Bacteroidota</taxon>
        <taxon>Saprospiria</taxon>
        <taxon>Saprospirales</taxon>
        <taxon>Saprospiraceae</taxon>
        <taxon>Candidatus Opimibacter</taxon>
    </lineage>
</organism>
<dbReference type="PANTHER" id="PTHR30563">
    <property type="entry name" value="DNA RECOMBINATION PROTEIN RMUC"/>
    <property type="match status" value="1"/>
</dbReference>
<comment type="caution">
    <text evidence="5">The sequence shown here is derived from an EMBL/GenBank/DDBJ whole genome shotgun (WGS) entry which is preliminary data.</text>
</comment>
<name>A0A9D7XQX8_9BACT</name>
<reference evidence="5 6" key="1">
    <citation type="submission" date="2020-10" db="EMBL/GenBank/DDBJ databases">
        <title>Connecting structure to function with the recovery of over 1000 high-quality activated sludge metagenome-assembled genomes encoding full-length rRNA genes using long-read sequencing.</title>
        <authorList>
            <person name="Singleton C.M."/>
            <person name="Petriglieri F."/>
            <person name="Kristensen J.M."/>
            <person name="Kirkegaard R.H."/>
            <person name="Michaelsen T.Y."/>
            <person name="Andersen M.H."/>
            <person name="Karst S.M."/>
            <person name="Dueholm M.S."/>
            <person name="Nielsen P.H."/>
            <person name="Albertsen M."/>
        </authorList>
    </citation>
    <scope>NUCLEOTIDE SEQUENCE [LARGE SCALE GENOMIC DNA]</scope>
    <source>
        <strain evidence="5">Ribe_18-Q3-R11-54_MAXAC.273</strain>
    </source>
</reference>
<evidence type="ECO:0000256" key="2">
    <source>
        <dbReference type="ARBA" id="ARBA00009840"/>
    </source>
</evidence>
<dbReference type="Proteomes" id="UP000808337">
    <property type="component" value="Unassembled WGS sequence"/>
</dbReference>
<comment type="function">
    <text evidence="1">Involved in DNA recombination.</text>
</comment>
<dbReference type="GO" id="GO:0006310">
    <property type="term" value="P:DNA recombination"/>
    <property type="evidence" value="ECO:0007669"/>
    <property type="project" value="UniProtKB-KW"/>
</dbReference>
<dbReference type="EMBL" id="JADKGY010000030">
    <property type="protein sequence ID" value="MBK9984580.1"/>
    <property type="molecule type" value="Genomic_DNA"/>
</dbReference>
<evidence type="ECO:0000256" key="1">
    <source>
        <dbReference type="ARBA" id="ARBA00003416"/>
    </source>
</evidence>
<sequence length="79" mass="8804">MFIPIEPAYIAAVQADPNLWASAYAKKSCSSGPTTLIATLKIVADLWKREQQSKNAIEIARQGGRLYENLLAPWNQLKM</sequence>
<accession>A0A9D7XQX8</accession>
<dbReference type="Pfam" id="PF02646">
    <property type="entry name" value="RmuC"/>
    <property type="match status" value="1"/>
</dbReference>
<evidence type="ECO:0000256" key="3">
    <source>
        <dbReference type="ARBA" id="ARBA00023054"/>
    </source>
</evidence>
<comment type="similarity">
    <text evidence="2">Belongs to the RmuC family.</text>
</comment>
<keyword evidence="4" id="KW-0233">DNA recombination</keyword>
<protein>
    <submittedName>
        <fullName evidence="5">DNA recombination protein RmuC</fullName>
    </submittedName>
</protein>
<evidence type="ECO:0000313" key="5">
    <source>
        <dbReference type="EMBL" id="MBK9984580.1"/>
    </source>
</evidence>